<dbReference type="PROSITE" id="PS51450">
    <property type="entry name" value="LRR"/>
    <property type="match status" value="3"/>
</dbReference>
<dbReference type="GO" id="GO:0004674">
    <property type="term" value="F:protein serine/threonine kinase activity"/>
    <property type="evidence" value="ECO:0007669"/>
    <property type="project" value="UniProtKB-KW"/>
</dbReference>
<dbReference type="SMART" id="SM00369">
    <property type="entry name" value="LRR_TYP"/>
    <property type="match status" value="8"/>
</dbReference>
<evidence type="ECO:0000256" key="6">
    <source>
        <dbReference type="ARBA" id="ARBA00022737"/>
    </source>
</evidence>
<sequence>MDPVDHTREQIRSQKHRALREAVTATDEAAVQLLLESIGSDREIIVNMAPGGANTLLFIAAQAGSERIVQLLLEAGADGRAHAVTKYSPLYTAVHNGHTQVAALLLDRFPELVQQVTVERWLPFHAACINGHCAVVELLIKHPYVEELLGVYRSPNGELEWRLPFDPNAQDVAGQTALYVGCLLGNPQLVETLLKWRVKCVRHTLASTTDHEQAKMGGSGGRDHGGGGGSSSSNPLSPTSRKISFGIQSIMSRLSLSGGRTDPSEEGEEGQLGEMRCPLDLDILCGAARETALLAAVRGGFLDVVTILLENGADPNVIARAVEDQNDPKSSDEIYGFSNVPLAEATRQKSLPMVELLLKHGARDDQSVALGIAVQNGDEPIICRLLAIKAHPDPDYKINKRALAGQEASAPEYGTAPLAFVGKLGGSFTYSSLFPSTATMINWHSNNCRLGLIRMAWVSEAVLQCNRKLRAHPKCHQLALAALTRIDISHNTLTTLPAELFALGSLRYLNAAQNKIERLPLPDEDAGGQGKRRGSAKPVDYQCPVLEELYLQDNRLECVPAVLFRLPNLAILDVSNNKLQELPFEMWKAPKLKELNVAFNFLKDLPSLPLPELLLSCGQGQGGDGGRLELPSPVTIAVEGGGGGGGGCGSSAAAAAMFHPYTGTSASFDDGTEALARNRHVTNLELVRHHIWARSLEVTEQELRLADARHDSALSQLSSLNLANNLFTSIPLALPCLAVNLTRLNMSYNSLRSMGHVTSYPASLKQLDLGHNEISCWPSLPRIAASDPHLMCYNPQEGKKHPTDSGGGSGGVGAGTGGGSGGKSGSRGGSGGGDTTPSSNASTTSYGGTEMTTVVKSSTSSNSITSLRTAVLKSVCCHRRHLRLESLRTLVLADNSLTRIQLSTDDVTTLGESDDAEWSLIGMAKSRLIFPNLSMLDISNNCLKEIPASIHELTNLSVLNLSGNMDITELPPHMGLLSRLWNLNTRGCSLQDPLRSMIDSKKYKTMDIVGYLKSVYEDARPYARMKLMVVGVQGIGKTSLLEQLRAEGSARGKKPVDHWAKRMGHRHINQKTSRGINMSTVGVDIGDWVCEKKVRGQSHHGPVVFRTWDFGGQREYYATHQYFLSKRSLYLVLWRIIDGRRGLAEVLQWLGNIQARAPNSPVIIVGTHYDAVGETLPAKKAEELQQIIRDRFIAVSDAEKIGLPRVLDSIEVSCRTGHNIKLLAGLIYDTAFSLRPPGCKEPLLYQRVPASYLALEDVVANIAASLRQHGADPVLDADRYRQTVTHEMQLRGLKGFRDWSELNQATMFLHDNGVLLHYDDATLRDLYFLDPQWLCDMLAHVVTVREINPFARTGVMKMDDLQHVFKSSCLGSNNNRG</sequence>
<dbReference type="PANTHER" id="PTHR24198:SF169">
    <property type="entry name" value="NON-SPECIFIC SERINE_THREONINE PROTEIN KINASE"/>
    <property type="match status" value="1"/>
</dbReference>
<dbReference type="Pfam" id="PF16095">
    <property type="entry name" value="COR-A"/>
    <property type="match status" value="1"/>
</dbReference>
<evidence type="ECO:0000256" key="8">
    <source>
        <dbReference type="ARBA" id="ARBA00022777"/>
    </source>
</evidence>
<evidence type="ECO:0000256" key="3">
    <source>
        <dbReference type="ARBA" id="ARBA00022527"/>
    </source>
</evidence>
<dbReference type="VEuPathDB" id="VectorBase:AMEC017638"/>
<dbReference type="GO" id="GO:0009966">
    <property type="term" value="P:regulation of signal transduction"/>
    <property type="evidence" value="ECO:0007669"/>
    <property type="project" value="UniProtKB-ARBA"/>
</dbReference>
<dbReference type="InterPro" id="IPR027417">
    <property type="entry name" value="P-loop_NTPase"/>
</dbReference>
<dbReference type="InterPro" id="IPR032171">
    <property type="entry name" value="COR-A"/>
</dbReference>
<dbReference type="InterPro" id="IPR002110">
    <property type="entry name" value="Ankyrin_rpt"/>
</dbReference>
<dbReference type="InterPro" id="IPR001611">
    <property type="entry name" value="Leu-rich_rpt"/>
</dbReference>
<feature type="domain" description="Roc" evidence="15">
    <location>
        <begin position="1018"/>
        <end position="1234"/>
    </location>
</feature>
<keyword evidence="4" id="KW-0433">Leucine-rich repeat</keyword>
<feature type="compositionally biased region" description="Gly residues" evidence="14">
    <location>
        <begin position="805"/>
        <end position="834"/>
    </location>
</feature>
<evidence type="ECO:0000256" key="12">
    <source>
        <dbReference type="ARBA" id="ARBA00048679"/>
    </source>
</evidence>
<keyword evidence="3" id="KW-0723">Serine/threonine-protein kinase</keyword>
<dbReference type="InterPro" id="IPR032675">
    <property type="entry name" value="LRR_dom_sf"/>
</dbReference>
<evidence type="ECO:0000256" key="14">
    <source>
        <dbReference type="SAM" id="MobiDB-lite"/>
    </source>
</evidence>
<keyword evidence="5" id="KW-0808">Transferase</keyword>
<protein>
    <recommendedName>
        <fullName evidence="2">non-specific serine/threonine protein kinase</fullName>
        <ecNumber evidence="2">2.7.11.1</ecNumber>
    </recommendedName>
</protein>
<reference evidence="16" key="2">
    <citation type="submission" date="2020-05" db="UniProtKB">
        <authorList>
            <consortium name="EnsemblMetazoa"/>
        </authorList>
    </citation>
    <scope>IDENTIFICATION</scope>
    <source>
        <strain evidence="16">CM1001059</strain>
    </source>
</reference>
<dbReference type="FunFam" id="3.30.70.1390:FF:000004">
    <property type="entry name" value="Leucine-rich repeat kinase, isoform C"/>
    <property type="match status" value="1"/>
</dbReference>
<keyword evidence="9" id="KW-0067">ATP-binding</keyword>
<dbReference type="Pfam" id="PF12796">
    <property type="entry name" value="Ank_2"/>
    <property type="match status" value="1"/>
</dbReference>
<name>A0A182UBY8_9DIPT</name>
<accession>A0A182UBY8</accession>
<feature type="repeat" description="ANK" evidence="13">
    <location>
        <begin position="288"/>
        <end position="320"/>
    </location>
</feature>
<keyword evidence="8" id="KW-0418">Kinase</keyword>
<dbReference type="SMART" id="SM00364">
    <property type="entry name" value="LRR_BAC"/>
    <property type="match status" value="8"/>
</dbReference>
<keyword evidence="6" id="KW-0677">Repeat</keyword>
<dbReference type="Pfam" id="PF12799">
    <property type="entry name" value="LRR_4"/>
    <property type="match status" value="1"/>
</dbReference>
<dbReference type="PROSITE" id="PS50297">
    <property type="entry name" value="ANK_REP_REGION"/>
    <property type="match status" value="2"/>
</dbReference>
<evidence type="ECO:0000313" key="17">
    <source>
        <dbReference type="Proteomes" id="UP000075902"/>
    </source>
</evidence>
<dbReference type="SUPFAM" id="SSF48403">
    <property type="entry name" value="Ankyrin repeat"/>
    <property type="match status" value="1"/>
</dbReference>
<dbReference type="PROSITE" id="PS50088">
    <property type="entry name" value="ANK_REPEAT"/>
    <property type="match status" value="2"/>
</dbReference>
<keyword evidence="10 13" id="KW-0040">ANK repeat</keyword>
<dbReference type="GO" id="GO:0005524">
    <property type="term" value="F:ATP binding"/>
    <property type="evidence" value="ECO:0007669"/>
    <property type="project" value="UniProtKB-KW"/>
</dbReference>
<dbReference type="EC" id="2.7.11.1" evidence="2"/>
<dbReference type="Pfam" id="PF08477">
    <property type="entry name" value="Roc"/>
    <property type="match status" value="1"/>
</dbReference>
<dbReference type="InterPro" id="IPR036770">
    <property type="entry name" value="Ankyrin_rpt-contain_sf"/>
</dbReference>
<evidence type="ECO:0000256" key="7">
    <source>
        <dbReference type="ARBA" id="ARBA00022741"/>
    </source>
</evidence>
<dbReference type="FunFam" id="3.40.50.300:FF:001518">
    <property type="entry name" value="Leucine-rich repeat kinase, isoform C"/>
    <property type="match status" value="1"/>
</dbReference>
<dbReference type="InterPro" id="IPR003591">
    <property type="entry name" value="Leu-rich_rpt_typical-subtyp"/>
</dbReference>
<evidence type="ECO:0000256" key="10">
    <source>
        <dbReference type="ARBA" id="ARBA00023043"/>
    </source>
</evidence>
<dbReference type="FunFam" id="3.80.10.10:FF:000484">
    <property type="entry name" value="Leucine-rich repeat kinase, isoform C"/>
    <property type="match status" value="1"/>
</dbReference>
<proteinExistence type="predicted"/>
<reference evidence="17" key="1">
    <citation type="submission" date="2014-01" db="EMBL/GenBank/DDBJ databases">
        <title>The Genome Sequence of Anopheles melas CM1001059_A (V2).</title>
        <authorList>
            <consortium name="The Broad Institute Genomics Platform"/>
            <person name="Neafsey D.E."/>
            <person name="Besansky N."/>
            <person name="Howell P."/>
            <person name="Walton C."/>
            <person name="Young S.K."/>
            <person name="Zeng Q."/>
            <person name="Gargeya S."/>
            <person name="Fitzgerald M."/>
            <person name="Haas B."/>
            <person name="Abouelleil A."/>
            <person name="Allen A.W."/>
            <person name="Alvarado L."/>
            <person name="Arachchi H.M."/>
            <person name="Berlin A.M."/>
            <person name="Chapman S.B."/>
            <person name="Gainer-Dewar J."/>
            <person name="Goldberg J."/>
            <person name="Griggs A."/>
            <person name="Gujja S."/>
            <person name="Hansen M."/>
            <person name="Howarth C."/>
            <person name="Imamovic A."/>
            <person name="Ireland A."/>
            <person name="Larimer J."/>
            <person name="McCowan C."/>
            <person name="Murphy C."/>
            <person name="Pearson M."/>
            <person name="Poon T.W."/>
            <person name="Priest M."/>
            <person name="Roberts A."/>
            <person name="Saif S."/>
            <person name="Shea T."/>
            <person name="Sisk P."/>
            <person name="Sykes S."/>
            <person name="Wortman J."/>
            <person name="Nusbaum C."/>
            <person name="Birren B."/>
        </authorList>
    </citation>
    <scope>NUCLEOTIDE SEQUENCE [LARGE SCALE GENOMIC DNA]</scope>
    <source>
        <strain evidence="17">CM1001059</strain>
    </source>
</reference>
<evidence type="ECO:0000256" key="1">
    <source>
        <dbReference type="ARBA" id="ARBA00001946"/>
    </source>
</evidence>
<dbReference type="PANTHER" id="PTHR24198">
    <property type="entry name" value="ANKYRIN REPEAT AND PROTEIN KINASE DOMAIN-CONTAINING PROTEIN"/>
    <property type="match status" value="1"/>
</dbReference>
<dbReference type="InterPro" id="IPR020859">
    <property type="entry name" value="ROC"/>
</dbReference>
<comment type="cofactor">
    <cofactor evidence="1">
        <name>Mg(2+)</name>
        <dbReference type="ChEBI" id="CHEBI:18420"/>
    </cofactor>
</comment>
<evidence type="ECO:0000256" key="5">
    <source>
        <dbReference type="ARBA" id="ARBA00022679"/>
    </source>
</evidence>
<organism evidence="16 17">
    <name type="scientific">Anopheles melas</name>
    <dbReference type="NCBI Taxonomy" id="34690"/>
    <lineage>
        <taxon>Eukaryota</taxon>
        <taxon>Metazoa</taxon>
        <taxon>Ecdysozoa</taxon>
        <taxon>Arthropoda</taxon>
        <taxon>Hexapoda</taxon>
        <taxon>Insecta</taxon>
        <taxon>Pterygota</taxon>
        <taxon>Neoptera</taxon>
        <taxon>Endopterygota</taxon>
        <taxon>Diptera</taxon>
        <taxon>Nematocera</taxon>
        <taxon>Culicoidea</taxon>
        <taxon>Culicidae</taxon>
        <taxon>Anophelinae</taxon>
        <taxon>Anopheles</taxon>
    </lineage>
</organism>
<evidence type="ECO:0000256" key="4">
    <source>
        <dbReference type="ARBA" id="ARBA00022614"/>
    </source>
</evidence>
<keyword evidence="7" id="KW-0547">Nucleotide-binding</keyword>
<comment type="catalytic activity">
    <reaction evidence="12">
        <text>L-seryl-[protein] + ATP = O-phospho-L-seryl-[protein] + ADP + H(+)</text>
        <dbReference type="Rhea" id="RHEA:17989"/>
        <dbReference type="Rhea" id="RHEA-COMP:9863"/>
        <dbReference type="Rhea" id="RHEA-COMP:11604"/>
        <dbReference type="ChEBI" id="CHEBI:15378"/>
        <dbReference type="ChEBI" id="CHEBI:29999"/>
        <dbReference type="ChEBI" id="CHEBI:30616"/>
        <dbReference type="ChEBI" id="CHEBI:83421"/>
        <dbReference type="ChEBI" id="CHEBI:456216"/>
        <dbReference type="EC" id="2.7.11.1"/>
    </reaction>
</comment>
<feature type="region of interest" description="Disordered" evidence="14">
    <location>
        <begin position="794"/>
        <end position="859"/>
    </location>
</feature>
<dbReference type="Gene3D" id="3.40.50.300">
    <property type="entry name" value="P-loop containing nucleotide triphosphate hydrolases"/>
    <property type="match status" value="1"/>
</dbReference>
<comment type="catalytic activity">
    <reaction evidence="11">
        <text>L-threonyl-[protein] + ATP = O-phospho-L-threonyl-[protein] + ADP + H(+)</text>
        <dbReference type="Rhea" id="RHEA:46608"/>
        <dbReference type="Rhea" id="RHEA-COMP:11060"/>
        <dbReference type="Rhea" id="RHEA-COMP:11605"/>
        <dbReference type="ChEBI" id="CHEBI:15378"/>
        <dbReference type="ChEBI" id="CHEBI:30013"/>
        <dbReference type="ChEBI" id="CHEBI:30616"/>
        <dbReference type="ChEBI" id="CHEBI:61977"/>
        <dbReference type="ChEBI" id="CHEBI:456216"/>
        <dbReference type="EC" id="2.7.11.1"/>
    </reaction>
</comment>
<dbReference type="InterPro" id="IPR025875">
    <property type="entry name" value="Leu-rich_rpt_4"/>
</dbReference>
<keyword evidence="17" id="KW-1185">Reference proteome</keyword>
<dbReference type="Gene3D" id="3.80.10.10">
    <property type="entry name" value="Ribonuclease Inhibitor"/>
    <property type="match status" value="3"/>
</dbReference>
<dbReference type="PRINTS" id="PR00449">
    <property type="entry name" value="RASTRNSFRMNG"/>
</dbReference>
<dbReference type="EnsemblMetazoa" id="AMEC017638-RA">
    <property type="protein sequence ID" value="AMEC017638-PA"/>
    <property type="gene ID" value="AMEC017638"/>
</dbReference>
<dbReference type="SUPFAM" id="SSF52540">
    <property type="entry name" value="P-loop containing nucleoside triphosphate hydrolases"/>
    <property type="match status" value="1"/>
</dbReference>
<dbReference type="Proteomes" id="UP000075902">
    <property type="component" value="Unassembled WGS sequence"/>
</dbReference>
<feature type="compositionally biased region" description="Polar residues" evidence="14">
    <location>
        <begin position="835"/>
        <end position="847"/>
    </location>
</feature>
<dbReference type="Pfam" id="PF00023">
    <property type="entry name" value="Ank"/>
    <property type="match status" value="1"/>
</dbReference>
<evidence type="ECO:0000313" key="16">
    <source>
        <dbReference type="EnsemblMetazoa" id="AMEC017638-PA"/>
    </source>
</evidence>
<feature type="repeat" description="ANK" evidence="13">
    <location>
        <begin position="52"/>
        <end position="78"/>
    </location>
</feature>
<dbReference type="Gene3D" id="3.30.70.1390">
    <property type="entry name" value="ROC domain from the Parkinson's disease-associated leucine-rich repeat kinase 2"/>
    <property type="match status" value="1"/>
</dbReference>
<dbReference type="Gene3D" id="1.25.40.20">
    <property type="entry name" value="Ankyrin repeat-containing domain"/>
    <property type="match status" value="2"/>
</dbReference>
<feature type="region of interest" description="Disordered" evidence="14">
    <location>
        <begin position="209"/>
        <end position="240"/>
    </location>
</feature>
<evidence type="ECO:0000256" key="2">
    <source>
        <dbReference type="ARBA" id="ARBA00012513"/>
    </source>
</evidence>
<dbReference type="SUPFAM" id="SSF52058">
    <property type="entry name" value="L domain-like"/>
    <property type="match status" value="1"/>
</dbReference>
<dbReference type="PROSITE" id="PS51424">
    <property type="entry name" value="ROC"/>
    <property type="match status" value="1"/>
</dbReference>
<dbReference type="STRING" id="34690.A0A182UBY8"/>
<dbReference type="Pfam" id="PF13855">
    <property type="entry name" value="LRR_8"/>
    <property type="match status" value="1"/>
</dbReference>
<evidence type="ECO:0000256" key="9">
    <source>
        <dbReference type="ARBA" id="ARBA00022840"/>
    </source>
</evidence>
<dbReference type="SMART" id="SM00248">
    <property type="entry name" value="ANK"/>
    <property type="match status" value="6"/>
</dbReference>
<evidence type="ECO:0000259" key="15">
    <source>
        <dbReference type="PROSITE" id="PS51424"/>
    </source>
</evidence>
<feature type="compositionally biased region" description="Low complexity" evidence="14">
    <location>
        <begin position="849"/>
        <end position="859"/>
    </location>
</feature>
<evidence type="ECO:0000256" key="11">
    <source>
        <dbReference type="ARBA" id="ARBA00047899"/>
    </source>
</evidence>
<evidence type="ECO:0000256" key="13">
    <source>
        <dbReference type="PROSITE-ProRule" id="PRU00023"/>
    </source>
</evidence>